<evidence type="ECO:0000256" key="6">
    <source>
        <dbReference type="ARBA" id="ARBA00048679"/>
    </source>
</evidence>
<dbReference type="GO" id="GO:0005524">
    <property type="term" value="F:ATP binding"/>
    <property type="evidence" value="ECO:0007669"/>
    <property type="project" value="UniProtKB-UniRule"/>
</dbReference>
<dbReference type="InterPro" id="IPR036572">
    <property type="entry name" value="Doublecortin_dom_sf"/>
</dbReference>
<evidence type="ECO:0000259" key="11">
    <source>
        <dbReference type="PROSITE" id="PS50309"/>
    </source>
</evidence>
<feature type="transmembrane region" description="Helical" evidence="9">
    <location>
        <begin position="248"/>
        <end position="268"/>
    </location>
</feature>
<evidence type="ECO:0000256" key="4">
    <source>
        <dbReference type="ARBA" id="ARBA00022840"/>
    </source>
</evidence>
<evidence type="ECO:0000256" key="5">
    <source>
        <dbReference type="ARBA" id="ARBA00047899"/>
    </source>
</evidence>
<evidence type="ECO:0000256" key="3">
    <source>
        <dbReference type="ARBA" id="ARBA00022741"/>
    </source>
</evidence>
<feature type="compositionally biased region" description="Basic and acidic residues" evidence="8">
    <location>
        <begin position="7"/>
        <end position="19"/>
    </location>
</feature>
<dbReference type="InterPro" id="IPR008271">
    <property type="entry name" value="Ser/Thr_kinase_AS"/>
</dbReference>
<dbReference type="PROSITE" id="PS50309">
    <property type="entry name" value="DC"/>
    <property type="match status" value="1"/>
</dbReference>
<dbReference type="SMART" id="SM00537">
    <property type="entry name" value="DCX"/>
    <property type="match status" value="1"/>
</dbReference>
<dbReference type="OrthoDB" id="1738954at2759"/>
<feature type="compositionally biased region" description="Polar residues" evidence="8">
    <location>
        <begin position="407"/>
        <end position="427"/>
    </location>
</feature>
<comment type="catalytic activity">
    <reaction evidence="6">
        <text>L-seryl-[protein] + ATP = O-phospho-L-seryl-[protein] + ADP + H(+)</text>
        <dbReference type="Rhea" id="RHEA:17989"/>
        <dbReference type="Rhea" id="RHEA-COMP:9863"/>
        <dbReference type="Rhea" id="RHEA-COMP:11604"/>
        <dbReference type="ChEBI" id="CHEBI:15378"/>
        <dbReference type="ChEBI" id="CHEBI:29999"/>
        <dbReference type="ChEBI" id="CHEBI:30616"/>
        <dbReference type="ChEBI" id="CHEBI:83421"/>
        <dbReference type="ChEBI" id="CHEBI:456216"/>
        <dbReference type="EC" id="2.7.11.1"/>
    </reaction>
</comment>
<proteinExistence type="inferred from homology"/>
<dbReference type="CDD" id="cd17069">
    <property type="entry name" value="DCX2"/>
    <property type="match status" value="1"/>
</dbReference>
<dbReference type="Gene3D" id="1.10.510.10">
    <property type="entry name" value="Transferase(Phosphotransferase) domain 1"/>
    <property type="match status" value="1"/>
</dbReference>
<name>Q4RKK9_TETNG</name>
<dbReference type="GO" id="GO:0035556">
    <property type="term" value="P:intracellular signal transduction"/>
    <property type="evidence" value="ECO:0007669"/>
    <property type="project" value="InterPro"/>
</dbReference>
<sequence length="787" mass="86709">MSLSRSIEFEHFEEREKPHRTPRTNSGSQSGSRGNGVAPSPSAQRATVVSTAHALCSPSRRRGKPEKCVFTAMETNTSRVWCTPCPATASGPWTRSSWSSRAPCRTTSTFPRGSARCTRWTEAGGSPAWSSWSKVRVTCAPQTSRSGGWDYTKNVNPNWLVGSRSGTSRSLPSLLPLKNELQRESKDFIKPKLVTVIRSGVKPRKAVRVLLNKKTAHSFEQVLTDITEAIKLDSGAVRRLYTLDGNTALLFAAWLCSFFLFLFFYSPLSFFKLLLFHSDHIFTPSPSPVQITCLQEFFGDADVFIACGPEKYRYAQDDFVLDHSESRALKSTSSRAVALTRTSKSCGPSRRCKSPRATKHTAQCSTSQPPVKSPVNGVSPPRSAKSSTPSPTSPQTQPGLKIPPHHISSSNGPLDNHQEGWTNQRSPEGNLARPAGFTAPPVPLLTSIFSTVNGNVYQPASTILDRYKVGKVIGDGNFAVVRECVERSTGKEFALKIIDKVKCAGKEHLIENEVAVLRKVKHPNIIMLMEEVDTSSELYLVMELIKGGDLFDAITSSAKYTEQDASIMVSNLAAALRYLHGINIVHRDVKPENLLVGSRPSHHHLRVRPQPLTQHAFRFQVFEEPDGTKSLKLGDFGLATVVEGPLFTVCGTPTYVAPEIIAESGYGLKVDIWAAGVITYILLCGFPPFRSESNQQEDLFDQILLGQVDFPSPYWDSVTDSAKELIGKMLQVKVEVRYTAQDILSHPWVTEDALFENNMRTEVTGKLKTHFNTEPKHSATTAGVSVS</sequence>
<feature type="domain" description="Doublecortin" evidence="11">
    <location>
        <begin position="192"/>
        <end position="318"/>
    </location>
</feature>
<evidence type="ECO:0000256" key="8">
    <source>
        <dbReference type="SAM" id="MobiDB-lite"/>
    </source>
</evidence>
<dbReference type="InterPro" id="IPR011009">
    <property type="entry name" value="Kinase-like_dom_sf"/>
</dbReference>
<dbReference type="AlphaFoldDB" id="Q4RKK9"/>
<dbReference type="FunFam" id="3.30.200.20:FF:000057">
    <property type="entry name" value="Serine/threonine-protein kinase DCLK1 isoform 2"/>
    <property type="match status" value="1"/>
</dbReference>
<keyword evidence="9" id="KW-0472">Membrane</keyword>
<evidence type="ECO:0000256" key="2">
    <source>
        <dbReference type="ARBA" id="ARBA00012513"/>
    </source>
</evidence>
<dbReference type="SMART" id="SM00220">
    <property type="entry name" value="S_TKc"/>
    <property type="match status" value="1"/>
</dbReference>
<feature type="compositionally biased region" description="Low complexity" evidence="8">
    <location>
        <begin position="25"/>
        <end position="36"/>
    </location>
</feature>
<feature type="domain" description="Protein kinase" evidence="10">
    <location>
        <begin position="467"/>
        <end position="749"/>
    </location>
</feature>
<comment type="catalytic activity">
    <reaction evidence="5">
        <text>L-threonyl-[protein] + ATP = O-phospho-L-threonyl-[protein] + ADP + H(+)</text>
        <dbReference type="Rhea" id="RHEA:46608"/>
        <dbReference type="Rhea" id="RHEA-COMP:11060"/>
        <dbReference type="Rhea" id="RHEA-COMP:11605"/>
        <dbReference type="ChEBI" id="CHEBI:15378"/>
        <dbReference type="ChEBI" id="CHEBI:30013"/>
        <dbReference type="ChEBI" id="CHEBI:30616"/>
        <dbReference type="ChEBI" id="CHEBI:61977"/>
        <dbReference type="ChEBI" id="CHEBI:456216"/>
        <dbReference type="EC" id="2.7.11.1"/>
    </reaction>
</comment>
<evidence type="ECO:0000259" key="10">
    <source>
        <dbReference type="PROSITE" id="PS50011"/>
    </source>
</evidence>
<dbReference type="FunFam" id="1.10.510.10:FF:000571">
    <property type="entry name" value="Maternal embryonic leucine zipper kinase"/>
    <property type="match status" value="1"/>
</dbReference>
<reference evidence="12" key="2">
    <citation type="submission" date="2004-02" db="EMBL/GenBank/DDBJ databases">
        <authorList>
            <consortium name="Genoscope"/>
            <consortium name="Whitehead Institute Centre for Genome Research"/>
        </authorList>
    </citation>
    <scope>NUCLEOTIDE SEQUENCE</scope>
</reference>
<dbReference type="Gene3D" id="3.30.200.20">
    <property type="entry name" value="Phosphorylase Kinase, domain 1"/>
    <property type="match status" value="1"/>
</dbReference>
<dbReference type="PROSITE" id="PS00107">
    <property type="entry name" value="PROTEIN_KINASE_ATP"/>
    <property type="match status" value="1"/>
</dbReference>
<protein>
    <recommendedName>
        <fullName evidence="2">non-specific serine/threonine protein kinase</fullName>
        <ecNumber evidence="2">2.7.11.1</ecNumber>
    </recommendedName>
</protein>
<dbReference type="Pfam" id="PF00069">
    <property type="entry name" value="Pkinase"/>
    <property type="match status" value="1"/>
</dbReference>
<feature type="compositionally biased region" description="Basic residues" evidence="8">
    <location>
        <begin position="350"/>
        <end position="359"/>
    </location>
</feature>
<keyword evidence="9" id="KW-1133">Transmembrane helix</keyword>
<organism evidence="12">
    <name type="scientific">Tetraodon nigroviridis</name>
    <name type="common">Spotted green pufferfish</name>
    <name type="synonym">Chelonodon nigroviridis</name>
    <dbReference type="NCBI Taxonomy" id="99883"/>
    <lineage>
        <taxon>Eukaryota</taxon>
        <taxon>Metazoa</taxon>
        <taxon>Chordata</taxon>
        <taxon>Craniata</taxon>
        <taxon>Vertebrata</taxon>
        <taxon>Euteleostomi</taxon>
        <taxon>Actinopterygii</taxon>
        <taxon>Neopterygii</taxon>
        <taxon>Teleostei</taxon>
        <taxon>Neoteleostei</taxon>
        <taxon>Acanthomorphata</taxon>
        <taxon>Eupercaria</taxon>
        <taxon>Tetraodontiformes</taxon>
        <taxon>Tetradontoidea</taxon>
        <taxon>Tetraodontidae</taxon>
        <taxon>Tetraodon</taxon>
    </lineage>
</organism>
<feature type="region of interest" description="Disordered" evidence="8">
    <location>
        <begin position="1"/>
        <end position="46"/>
    </location>
</feature>
<feature type="compositionally biased region" description="Low complexity" evidence="8">
    <location>
        <begin position="379"/>
        <end position="398"/>
    </location>
</feature>
<evidence type="ECO:0000256" key="7">
    <source>
        <dbReference type="PROSITE-ProRule" id="PRU10141"/>
    </source>
</evidence>
<dbReference type="SUPFAM" id="SSF89837">
    <property type="entry name" value="Doublecortin (DC)"/>
    <property type="match status" value="1"/>
</dbReference>
<feature type="non-terminal residue" evidence="12">
    <location>
        <position position="787"/>
    </location>
</feature>
<dbReference type="PROSITE" id="PS00108">
    <property type="entry name" value="PROTEIN_KINASE_ST"/>
    <property type="match status" value="1"/>
</dbReference>
<feature type="binding site" evidence="7">
    <location>
        <position position="506"/>
    </location>
    <ligand>
        <name>ATP</name>
        <dbReference type="ChEBI" id="CHEBI:30616"/>
    </ligand>
</feature>
<dbReference type="SUPFAM" id="SSF56112">
    <property type="entry name" value="Protein kinase-like (PK-like)"/>
    <property type="match status" value="1"/>
</dbReference>
<reference evidence="12" key="1">
    <citation type="journal article" date="2004" name="Nature">
        <title>Genome duplication in the teleost fish Tetraodon nigroviridis reveals the early vertebrate proto-karyotype.</title>
        <authorList>
            <person name="Jaillon O."/>
            <person name="Aury J.-M."/>
            <person name="Brunet F."/>
            <person name="Petit J.-L."/>
            <person name="Stange-Thomann N."/>
            <person name="Mauceli E."/>
            <person name="Bouneau L."/>
            <person name="Fischer C."/>
            <person name="Ozouf-Costaz C."/>
            <person name="Bernot A."/>
            <person name="Nicaud S."/>
            <person name="Jaffe D."/>
            <person name="Fisher S."/>
            <person name="Lutfalla G."/>
            <person name="Dossat C."/>
            <person name="Segurens B."/>
            <person name="Dasilva C."/>
            <person name="Salanoubat M."/>
            <person name="Levy M."/>
            <person name="Boudet N."/>
            <person name="Castellano S."/>
            <person name="Anthouard V."/>
            <person name="Jubin C."/>
            <person name="Castelli V."/>
            <person name="Katinka M."/>
            <person name="Vacherie B."/>
            <person name="Biemont C."/>
            <person name="Skalli Z."/>
            <person name="Cattolico L."/>
            <person name="Poulain J."/>
            <person name="De Berardinis V."/>
            <person name="Cruaud C."/>
            <person name="Duprat S."/>
            <person name="Brottier P."/>
            <person name="Coutanceau J.-P."/>
            <person name="Gouzy J."/>
            <person name="Parra G."/>
            <person name="Lardier G."/>
            <person name="Chapple C."/>
            <person name="McKernan K.J."/>
            <person name="McEwan P."/>
            <person name="Bosak S."/>
            <person name="Kellis M."/>
            <person name="Volff J.-N."/>
            <person name="Guigo R."/>
            <person name="Zody M.C."/>
            <person name="Mesirov J."/>
            <person name="Lindblad-Toh K."/>
            <person name="Birren B."/>
            <person name="Nusbaum C."/>
            <person name="Kahn D."/>
            <person name="Robinson-Rechavi M."/>
            <person name="Laudet V."/>
            <person name="Schachter V."/>
            <person name="Quetier F."/>
            <person name="Saurin W."/>
            <person name="Scarpelli C."/>
            <person name="Wincker P."/>
            <person name="Lander E.S."/>
            <person name="Weissenbach J."/>
            <person name="Roest Crollius H."/>
        </authorList>
    </citation>
    <scope>NUCLEOTIDE SEQUENCE [LARGE SCALE GENOMIC DNA]</scope>
</reference>
<gene>
    <name evidence="12" type="ORF">GSTENG00032898001</name>
</gene>
<dbReference type="GO" id="GO:0004674">
    <property type="term" value="F:protein serine/threonine kinase activity"/>
    <property type="evidence" value="ECO:0007669"/>
    <property type="project" value="UniProtKB-EC"/>
</dbReference>
<feature type="region of interest" description="Disordered" evidence="8">
    <location>
        <begin position="340"/>
        <end position="435"/>
    </location>
</feature>
<dbReference type="InterPro" id="IPR000719">
    <property type="entry name" value="Prot_kinase_dom"/>
</dbReference>
<dbReference type="PANTHER" id="PTHR24347">
    <property type="entry name" value="SERINE/THREONINE-PROTEIN KINASE"/>
    <property type="match status" value="1"/>
</dbReference>
<accession>Q4RKK9</accession>
<evidence type="ECO:0000256" key="9">
    <source>
        <dbReference type="SAM" id="Phobius"/>
    </source>
</evidence>
<keyword evidence="9" id="KW-0812">Transmembrane</keyword>
<evidence type="ECO:0000256" key="1">
    <source>
        <dbReference type="ARBA" id="ARBA00005354"/>
    </source>
</evidence>
<dbReference type="InterPro" id="IPR003533">
    <property type="entry name" value="Doublecortin_dom"/>
</dbReference>
<keyword evidence="4 7" id="KW-0067">ATP-binding</keyword>
<dbReference type="Gene3D" id="3.10.20.230">
    <property type="entry name" value="Doublecortin domain"/>
    <property type="match status" value="1"/>
</dbReference>
<dbReference type="PROSITE" id="PS50011">
    <property type="entry name" value="PROTEIN_KINASE_DOM"/>
    <property type="match status" value="1"/>
</dbReference>
<dbReference type="Pfam" id="PF03607">
    <property type="entry name" value="DCX"/>
    <property type="match status" value="1"/>
</dbReference>
<dbReference type="EMBL" id="CAAE01015027">
    <property type="protein sequence ID" value="CAG11073.1"/>
    <property type="molecule type" value="Genomic_DNA"/>
</dbReference>
<comment type="similarity">
    <text evidence="1">Belongs to the protein kinase superfamily. CAMK Ser/Thr protein kinase family. CaMK subfamily.</text>
</comment>
<dbReference type="InterPro" id="IPR017441">
    <property type="entry name" value="Protein_kinase_ATP_BS"/>
</dbReference>
<evidence type="ECO:0000313" key="12">
    <source>
        <dbReference type="EMBL" id="CAG11073.1"/>
    </source>
</evidence>
<dbReference type="EC" id="2.7.11.1" evidence="2"/>
<keyword evidence="3 7" id="KW-0547">Nucleotide-binding</keyword>
<dbReference type="KEGG" id="tng:GSTEN00032898G001"/>
<feature type="compositionally biased region" description="Polar residues" evidence="8">
    <location>
        <begin position="360"/>
        <end position="370"/>
    </location>
</feature>